<dbReference type="KEGG" id="caul:KCG34_24240"/>
<protein>
    <recommendedName>
        <fullName evidence="4">Flagellin</fullName>
    </recommendedName>
</protein>
<dbReference type="InterPro" id="IPR046358">
    <property type="entry name" value="Flagellin_C"/>
</dbReference>
<comment type="function">
    <text evidence="4">Flagellin is the subunit protein which polymerizes to form the filaments of bacterial flagella.</text>
</comment>
<evidence type="ECO:0000256" key="1">
    <source>
        <dbReference type="ARBA" id="ARBA00005709"/>
    </source>
</evidence>
<organism evidence="7 8">
    <name type="scientific">Phenylobacterium montanum</name>
    <dbReference type="NCBI Taxonomy" id="2823693"/>
    <lineage>
        <taxon>Bacteria</taxon>
        <taxon>Pseudomonadati</taxon>
        <taxon>Pseudomonadota</taxon>
        <taxon>Alphaproteobacteria</taxon>
        <taxon>Caulobacterales</taxon>
        <taxon>Caulobacteraceae</taxon>
        <taxon>Phenylobacterium</taxon>
    </lineage>
</organism>
<keyword evidence="7" id="KW-0966">Cell projection</keyword>
<dbReference type="Pfam" id="PF00669">
    <property type="entry name" value="Flagellin_N"/>
    <property type="match status" value="1"/>
</dbReference>
<evidence type="ECO:0000259" key="5">
    <source>
        <dbReference type="Pfam" id="PF00669"/>
    </source>
</evidence>
<evidence type="ECO:0000256" key="2">
    <source>
        <dbReference type="ARBA" id="ARBA00011829"/>
    </source>
</evidence>
<keyword evidence="7" id="KW-0969">Cilium</keyword>
<name>A0A975G5H8_9CAUL</name>
<evidence type="ECO:0000256" key="4">
    <source>
        <dbReference type="RuleBase" id="RU362073"/>
    </source>
</evidence>
<dbReference type="Proteomes" id="UP000676409">
    <property type="component" value="Chromosome"/>
</dbReference>
<sequence>MMSFSVNTNGGALIALQNLTTTEGALAKAQSQVSTGLAVATAADNGAVWAIAQNQRGNSSALDSVKQSLQRVQSTVDVATSAGSSVSDLLNQLRSTTLSATDTSLDATSRSALNTQFQQLVKQIQNVVTNASFNGTNLLNNSVTNLQALASSDGTQHLTVGAQNLSISTGAAPSGQITFTGGTTISTATAATNALALINTSITNVNNSLASLGSASNSLTSQLSFVGNLQDTLDQGVGNLVDANLAKESAQLQALQTKQSLGIQALSIANSSTSSLLSLFR</sequence>
<dbReference type="GO" id="GO:0005198">
    <property type="term" value="F:structural molecule activity"/>
    <property type="evidence" value="ECO:0007669"/>
    <property type="project" value="UniProtKB-UniRule"/>
</dbReference>
<keyword evidence="7" id="KW-0282">Flagellum</keyword>
<dbReference type="GO" id="GO:0005576">
    <property type="term" value="C:extracellular region"/>
    <property type="evidence" value="ECO:0007669"/>
    <property type="project" value="UniProtKB-SubCell"/>
</dbReference>
<dbReference type="InterPro" id="IPR001492">
    <property type="entry name" value="Flagellin"/>
</dbReference>
<feature type="domain" description="Flagellin C-terminal" evidence="6">
    <location>
        <begin position="196"/>
        <end position="280"/>
    </location>
</feature>
<dbReference type="SUPFAM" id="SSF64518">
    <property type="entry name" value="Phase 1 flagellin"/>
    <property type="match status" value="1"/>
</dbReference>
<comment type="subunit">
    <text evidence="2">In C.crescentus, the flagellar filament is composed of multiple flagellins of 29 kDa; 27 kDa and 25 kDa.</text>
</comment>
<keyword evidence="3 4" id="KW-0975">Bacterial flagellum</keyword>
<comment type="subcellular location">
    <subcellularLocation>
        <location evidence="4">Secreted</location>
    </subcellularLocation>
    <subcellularLocation>
        <location evidence="4">Bacterial flagellum</location>
    </subcellularLocation>
</comment>
<reference evidence="7" key="1">
    <citation type="submission" date="2021-04" db="EMBL/GenBank/DDBJ databases">
        <title>The complete genome sequence of Caulobacter sp. S6.</title>
        <authorList>
            <person name="Tang Y."/>
            <person name="Ouyang W."/>
            <person name="Liu Q."/>
            <person name="Huang B."/>
            <person name="Guo Z."/>
            <person name="Lei P."/>
        </authorList>
    </citation>
    <scope>NUCLEOTIDE SEQUENCE</scope>
    <source>
        <strain evidence="7">S6</strain>
    </source>
</reference>
<gene>
    <name evidence="7" type="ORF">KCG34_24240</name>
</gene>
<dbReference type="PANTHER" id="PTHR42792:SF2">
    <property type="entry name" value="FLAGELLIN"/>
    <property type="match status" value="1"/>
</dbReference>
<dbReference type="Pfam" id="PF00700">
    <property type="entry name" value="Flagellin_C"/>
    <property type="match status" value="1"/>
</dbReference>
<keyword evidence="8" id="KW-1185">Reference proteome</keyword>
<keyword evidence="4" id="KW-0964">Secreted</keyword>
<accession>A0A975G5H8</accession>
<evidence type="ECO:0000259" key="6">
    <source>
        <dbReference type="Pfam" id="PF00700"/>
    </source>
</evidence>
<dbReference type="GO" id="GO:0009288">
    <property type="term" value="C:bacterial-type flagellum"/>
    <property type="evidence" value="ECO:0007669"/>
    <property type="project" value="UniProtKB-SubCell"/>
</dbReference>
<proteinExistence type="inferred from homology"/>
<evidence type="ECO:0000313" key="7">
    <source>
        <dbReference type="EMBL" id="QUD90912.1"/>
    </source>
</evidence>
<evidence type="ECO:0000256" key="3">
    <source>
        <dbReference type="ARBA" id="ARBA00023143"/>
    </source>
</evidence>
<dbReference type="InterPro" id="IPR001029">
    <property type="entry name" value="Flagellin_N"/>
</dbReference>
<dbReference type="EMBL" id="CP073078">
    <property type="protein sequence ID" value="QUD90912.1"/>
    <property type="molecule type" value="Genomic_DNA"/>
</dbReference>
<evidence type="ECO:0000313" key="8">
    <source>
        <dbReference type="Proteomes" id="UP000676409"/>
    </source>
</evidence>
<feature type="domain" description="Flagellin N-terminal" evidence="5">
    <location>
        <begin position="6"/>
        <end position="144"/>
    </location>
</feature>
<dbReference type="PANTHER" id="PTHR42792">
    <property type="entry name" value="FLAGELLIN"/>
    <property type="match status" value="1"/>
</dbReference>
<dbReference type="Gene3D" id="1.20.1330.10">
    <property type="entry name" value="f41 fragment of flagellin, N-terminal domain"/>
    <property type="match status" value="1"/>
</dbReference>
<dbReference type="AlphaFoldDB" id="A0A975G5H8"/>
<comment type="similarity">
    <text evidence="1 4">Belongs to the bacterial flagellin family.</text>
</comment>